<proteinExistence type="predicted"/>
<dbReference type="Proteomes" id="UP000225706">
    <property type="component" value="Unassembled WGS sequence"/>
</dbReference>
<dbReference type="AlphaFoldDB" id="A0A2B4RLM3"/>
<accession>A0A2B4RLM3</accession>
<organism evidence="1 2">
    <name type="scientific">Stylophora pistillata</name>
    <name type="common">Smooth cauliflower coral</name>
    <dbReference type="NCBI Taxonomy" id="50429"/>
    <lineage>
        <taxon>Eukaryota</taxon>
        <taxon>Metazoa</taxon>
        <taxon>Cnidaria</taxon>
        <taxon>Anthozoa</taxon>
        <taxon>Hexacorallia</taxon>
        <taxon>Scleractinia</taxon>
        <taxon>Astrocoeniina</taxon>
        <taxon>Pocilloporidae</taxon>
        <taxon>Stylophora</taxon>
    </lineage>
</organism>
<keyword evidence="2" id="KW-1185">Reference proteome</keyword>
<dbReference type="EMBL" id="LSMT01000476">
    <property type="protein sequence ID" value="PFX17390.1"/>
    <property type="molecule type" value="Genomic_DNA"/>
</dbReference>
<comment type="caution">
    <text evidence="1">The sequence shown here is derived from an EMBL/GenBank/DDBJ whole genome shotgun (WGS) entry which is preliminary data.</text>
</comment>
<protein>
    <submittedName>
        <fullName evidence="1">Uncharacterized protein</fullName>
    </submittedName>
</protein>
<evidence type="ECO:0000313" key="1">
    <source>
        <dbReference type="EMBL" id="PFX17390.1"/>
    </source>
</evidence>
<name>A0A2B4RLM3_STYPI</name>
<gene>
    <name evidence="1" type="ORF">AWC38_SpisGene18285</name>
</gene>
<evidence type="ECO:0000313" key="2">
    <source>
        <dbReference type="Proteomes" id="UP000225706"/>
    </source>
</evidence>
<sequence>MLSVGEVDLELDDDLGEEQHSYAWQDQGVLKQIQAESSGTETSQEQPSIIQEYVLLLCRFEAVTMLDYETLRFCLPKFDFLAEDCGHVKALLVLLKGAFDIRPDEVVYSYTEDHNYSIKSFQAGLHMYHHQSPSRERDVCDHLKYLHYLKESAHEAPDDVLDLVLTATAVTSQCSAASPANKSVISPVSQLAIPLNLMGSLQYVCMYAPENVLPACPNTGALLLVPTLPPTGSLLEKCLNCHSPWDSEDPVVHCWTQNSIRLYTRKHLY</sequence>
<reference evidence="2" key="1">
    <citation type="journal article" date="2017" name="bioRxiv">
        <title>Comparative analysis of the genomes of Stylophora pistillata and Acropora digitifera provides evidence for extensive differences between species of corals.</title>
        <authorList>
            <person name="Voolstra C.R."/>
            <person name="Li Y."/>
            <person name="Liew Y.J."/>
            <person name="Baumgarten S."/>
            <person name="Zoccola D."/>
            <person name="Flot J.-F."/>
            <person name="Tambutte S."/>
            <person name="Allemand D."/>
            <person name="Aranda M."/>
        </authorList>
    </citation>
    <scope>NUCLEOTIDE SEQUENCE [LARGE SCALE GENOMIC DNA]</scope>
</reference>